<dbReference type="GeneID" id="83198310"/>
<feature type="compositionally biased region" description="Polar residues" evidence="6">
    <location>
        <begin position="40"/>
        <end position="51"/>
    </location>
</feature>
<feature type="transmembrane region" description="Helical" evidence="7">
    <location>
        <begin position="92"/>
        <end position="113"/>
    </location>
</feature>
<keyword evidence="3 7" id="KW-0812">Transmembrane</keyword>
<keyword evidence="2" id="KW-0813">Transport</keyword>
<comment type="caution">
    <text evidence="8">The sequence shown here is derived from an EMBL/GenBank/DDBJ whole genome shotgun (WGS) entry which is preliminary data.</text>
</comment>
<feature type="transmembrane region" description="Helical" evidence="7">
    <location>
        <begin position="369"/>
        <end position="389"/>
    </location>
</feature>
<evidence type="ECO:0008006" key="10">
    <source>
        <dbReference type="Google" id="ProtNLM"/>
    </source>
</evidence>
<feature type="transmembrane region" description="Helical" evidence="7">
    <location>
        <begin position="278"/>
        <end position="295"/>
    </location>
</feature>
<evidence type="ECO:0000256" key="4">
    <source>
        <dbReference type="ARBA" id="ARBA00022989"/>
    </source>
</evidence>
<evidence type="ECO:0000256" key="6">
    <source>
        <dbReference type="SAM" id="MobiDB-lite"/>
    </source>
</evidence>
<feature type="region of interest" description="Disordered" evidence="6">
    <location>
        <begin position="1"/>
        <end position="51"/>
    </location>
</feature>
<dbReference type="InterPro" id="IPR011701">
    <property type="entry name" value="MFS"/>
</dbReference>
<dbReference type="AlphaFoldDB" id="A0A9W9TXC0"/>
<feature type="transmembrane region" description="Helical" evidence="7">
    <location>
        <begin position="409"/>
        <end position="429"/>
    </location>
</feature>
<feature type="transmembrane region" description="Helical" evidence="7">
    <location>
        <begin position="336"/>
        <end position="357"/>
    </location>
</feature>
<dbReference type="SUPFAM" id="SSF103473">
    <property type="entry name" value="MFS general substrate transporter"/>
    <property type="match status" value="1"/>
</dbReference>
<feature type="transmembrane region" description="Helical" evidence="7">
    <location>
        <begin position="302"/>
        <end position="324"/>
    </location>
</feature>
<dbReference type="OrthoDB" id="419616at2759"/>
<evidence type="ECO:0000256" key="1">
    <source>
        <dbReference type="ARBA" id="ARBA00004141"/>
    </source>
</evidence>
<dbReference type="InterPro" id="IPR036259">
    <property type="entry name" value="MFS_trans_sf"/>
</dbReference>
<dbReference type="PANTHER" id="PTHR23504">
    <property type="entry name" value="MAJOR FACILITATOR SUPERFAMILY DOMAIN-CONTAINING PROTEIN 10"/>
    <property type="match status" value="1"/>
</dbReference>
<dbReference type="GO" id="GO:0016020">
    <property type="term" value="C:membrane"/>
    <property type="evidence" value="ECO:0007669"/>
    <property type="project" value="UniProtKB-SubCell"/>
</dbReference>
<evidence type="ECO:0000256" key="5">
    <source>
        <dbReference type="ARBA" id="ARBA00023136"/>
    </source>
</evidence>
<protein>
    <recommendedName>
        <fullName evidence="10">Major facilitator superfamily (MFS) profile domain-containing protein</fullName>
    </recommendedName>
</protein>
<feature type="transmembrane region" description="Helical" evidence="7">
    <location>
        <begin position="60"/>
        <end position="86"/>
    </location>
</feature>
<feature type="transmembrane region" description="Helical" evidence="7">
    <location>
        <begin position="125"/>
        <end position="147"/>
    </location>
</feature>
<feature type="transmembrane region" description="Helical" evidence="7">
    <location>
        <begin position="167"/>
        <end position="191"/>
    </location>
</feature>
<dbReference type="RefSeq" id="XP_058334148.1">
    <property type="nucleotide sequence ID" value="XM_058471007.1"/>
</dbReference>
<evidence type="ECO:0000313" key="8">
    <source>
        <dbReference type="EMBL" id="KAJ5246727.1"/>
    </source>
</evidence>
<name>A0A9W9TXC0_9EURO</name>
<proteinExistence type="predicted"/>
<reference evidence="8" key="1">
    <citation type="submission" date="2022-11" db="EMBL/GenBank/DDBJ databases">
        <authorList>
            <person name="Petersen C."/>
        </authorList>
    </citation>
    <scope>NUCLEOTIDE SEQUENCE</scope>
    <source>
        <strain evidence="8">IBT 19713</strain>
    </source>
</reference>
<comment type="subcellular location">
    <subcellularLocation>
        <location evidence="1">Membrane</location>
        <topology evidence="1">Multi-pass membrane protein</topology>
    </subcellularLocation>
</comment>
<dbReference type="EMBL" id="JAPQKS010000002">
    <property type="protein sequence ID" value="KAJ5246727.1"/>
    <property type="molecule type" value="Genomic_DNA"/>
</dbReference>
<dbReference type="Gene3D" id="1.20.1250.20">
    <property type="entry name" value="MFS general substrate transporter like domains"/>
    <property type="match status" value="1"/>
</dbReference>
<evidence type="ECO:0000256" key="7">
    <source>
        <dbReference type="SAM" id="Phobius"/>
    </source>
</evidence>
<keyword evidence="5 7" id="KW-0472">Membrane</keyword>
<keyword evidence="4 7" id="KW-1133">Transmembrane helix</keyword>
<dbReference type="Proteomes" id="UP001150941">
    <property type="component" value="Unassembled WGS sequence"/>
</dbReference>
<accession>A0A9W9TXC0</accession>
<sequence>MVASEEPSSAHGPSPVDESTALLRSGTATNGDLRTADHPNGSSEGDSSQTDGKPLDKIQILLLCYARVLAFSLFGVTVATGLFGFAKTIPQMILFRCLAGVFAGTIVTVRTMIAEHSTPKTQARAFSWFAFAGNLGIFLGPLIGGALADPAHQYPDTFGNVELFLRFPYALSSLVIALISATAAVFTALFVRETLVKEPETTAESNEESASDTPVKSVNLSTTELLKSPGVAIVLYVYLHTMVLANAFTAIIPVFWYIPPKLGGFGFSARQISLMMGLNGFAQASWLLLIFPVLARRVGSDGVMRICGIAYPIFFMCNPAASALLRINTEVSTTAFWVFAPIALALGSGVAMSFTAIQLSLNNISPSPRVLGTLNALALTGSCVVRAFIPALFTTLFALGARTQFLRGYAIWVLMSLIAGGFAIVVRYLPESAETRDRRLKRESREIVAASG</sequence>
<keyword evidence="9" id="KW-1185">Reference proteome</keyword>
<evidence type="ECO:0000256" key="3">
    <source>
        <dbReference type="ARBA" id="ARBA00022692"/>
    </source>
</evidence>
<reference evidence="8" key="2">
    <citation type="journal article" date="2023" name="IMA Fungus">
        <title>Comparative genomic study of the Penicillium genus elucidates a diverse pangenome and 15 lateral gene transfer events.</title>
        <authorList>
            <person name="Petersen C."/>
            <person name="Sorensen T."/>
            <person name="Nielsen M.R."/>
            <person name="Sondergaard T.E."/>
            <person name="Sorensen J.L."/>
            <person name="Fitzpatrick D.A."/>
            <person name="Frisvad J.C."/>
            <person name="Nielsen K.L."/>
        </authorList>
    </citation>
    <scope>NUCLEOTIDE SEQUENCE</scope>
    <source>
        <strain evidence="8">IBT 19713</strain>
    </source>
</reference>
<dbReference type="PANTHER" id="PTHR23504:SF3">
    <property type="entry name" value="MAJOR FACILITATOR SUPERFAMILY (MFS) PROFILE DOMAIN-CONTAINING PROTEIN"/>
    <property type="match status" value="1"/>
</dbReference>
<evidence type="ECO:0000256" key="2">
    <source>
        <dbReference type="ARBA" id="ARBA00022448"/>
    </source>
</evidence>
<dbReference type="GO" id="GO:0022857">
    <property type="term" value="F:transmembrane transporter activity"/>
    <property type="evidence" value="ECO:0007669"/>
    <property type="project" value="InterPro"/>
</dbReference>
<feature type="transmembrane region" description="Helical" evidence="7">
    <location>
        <begin position="233"/>
        <end position="258"/>
    </location>
</feature>
<organism evidence="8 9">
    <name type="scientific">Penicillium chermesinum</name>
    <dbReference type="NCBI Taxonomy" id="63820"/>
    <lineage>
        <taxon>Eukaryota</taxon>
        <taxon>Fungi</taxon>
        <taxon>Dikarya</taxon>
        <taxon>Ascomycota</taxon>
        <taxon>Pezizomycotina</taxon>
        <taxon>Eurotiomycetes</taxon>
        <taxon>Eurotiomycetidae</taxon>
        <taxon>Eurotiales</taxon>
        <taxon>Aspergillaceae</taxon>
        <taxon>Penicillium</taxon>
    </lineage>
</organism>
<dbReference type="Pfam" id="PF07690">
    <property type="entry name" value="MFS_1"/>
    <property type="match status" value="1"/>
</dbReference>
<gene>
    <name evidence="8" type="ORF">N7468_001710</name>
</gene>
<evidence type="ECO:0000313" key="9">
    <source>
        <dbReference type="Proteomes" id="UP001150941"/>
    </source>
</evidence>